<dbReference type="Gene3D" id="3.40.50.720">
    <property type="entry name" value="NAD(P)-binding Rossmann-like Domain"/>
    <property type="match status" value="1"/>
</dbReference>
<dbReference type="InterPro" id="IPR051687">
    <property type="entry name" value="Peroxisomal_Beta-Oxidation"/>
</dbReference>
<evidence type="ECO:0000313" key="4">
    <source>
        <dbReference type="EMBL" id="RII00173.1"/>
    </source>
</evidence>
<dbReference type="SUPFAM" id="SSF51735">
    <property type="entry name" value="NAD(P)-binding Rossmann-fold domains"/>
    <property type="match status" value="1"/>
</dbReference>
<evidence type="ECO:0000256" key="3">
    <source>
        <dbReference type="RuleBase" id="RU000363"/>
    </source>
</evidence>
<evidence type="ECO:0000256" key="1">
    <source>
        <dbReference type="ARBA" id="ARBA00006484"/>
    </source>
</evidence>
<dbReference type="PRINTS" id="PR00081">
    <property type="entry name" value="GDHRDH"/>
</dbReference>
<evidence type="ECO:0000313" key="5">
    <source>
        <dbReference type="Proteomes" id="UP000266287"/>
    </source>
</evidence>
<proteinExistence type="inferred from homology"/>
<dbReference type="InterPro" id="IPR002347">
    <property type="entry name" value="SDR_fam"/>
</dbReference>
<dbReference type="PROSITE" id="PS00061">
    <property type="entry name" value="ADH_SHORT"/>
    <property type="match status" value="1"/>
</dbReference>
<comment type="similarity">
    <text evidence="1 3">Belongs to the short-chain dehydrogenases/reductases (SDR) family.</text>
</comment>
<dbReference type="Pfam" id="PF00106">
    <property type="entry name" value="adh_short"/>
    <property type="match status" value="1"/>
</dbReference>
<dbReference type="FunFam" id="3.40.50.720:FF:000446">
    <property type="entry name" value="Short chain dehydrogenase"/>
    <property type="match status" value="1"/>
</dbReference>
<dbReference type="EMBL" id="NDHY01000006">
    <property type="protein sequence ID" value="RII00173.1"/>
    <property type="molecule type" value="Genomic_DNA"/>
</dbReference>
<reference evidence="4 5" key="1">
    <citation type="submission" date="2018-08" db="EMBL/GenBank/DDBJ databases">
        <title>Draft genome of candidate division NPL-UPA2 bacterium Unc8 that adapted to ultra-basic serpentinizing groundwater.</title>
        <authorList>
            <person name="Ishii S."/>
            <person name="Suzuki S."/>
            <person name="Nealson K.H."/>
        </authorList>
    </citation>
    <scope>NUCLEOTIDE SEQUENCE [LARGE SCALE GENOMIC DNA]</scope>
    <source>
        <strain evidence="4">Unc8</strain>
    </source>
</reference>
<dbReference type="PRINTS" id="PR00080">
    <property type="entry name" value="SDRFAMILY"/>
</dbReference>
<protein>
    <submittedName>
        <fullName evidence="4">SDR family NAD(P)-dependent oxidoreductase</fullName>
    </submittedName>
</protein>
<sequence length="311" mass="33451">MGKLLEGKVAIVTGAGRGLGRWEALLLAREGAKVVVNDLGGGFDGSGKATGPADEVIAEINGAGGEAIANYESVADFQGAKRIIDCAIEKFGKLNILVNNAGILRDRMMFNMSEEEWDAVIGVHLKGTFNCSRHACAYWREEHKAGRNHEGKVINTASDAGLLGNPGQGNYGAAKAGIAALSIILAKEMERYGVTCNCVVPVARTRLTTDATPSMAAMMGTAKPGEFDIFDPEHLSPLVVYLASDNAKEISGETFRVMGNKVWFLRGWYNVDVATKKEKARWNPEELDSVIKEMVKKAPPKKDLAQVLLEA</sequence>
<accession>A0A399FYA8</accession>
<gene>
    <name evidence="4" type="ORF">B9J77_03350</name>
</gene>
<dbReference type="Proteomes" id="UP000266287">
    <property type="component" value="Unassembled WGS sequence"/>
</dbReference>
<dbReference type="NCBIfam" id="NF005861">
    <property type="entry name" value="PRK07791.1"/>
    <property type="match status" value="1"/>
</dbReference>
<dbReference type="InterPro" id="IPR020904">
    <property type="entry name" value="Sc_DH/Rdtase_CS"/>
</dbReference>
<dbReference type="PANTHER" id="PTHR45024:SF2">
    <property type="entry name" value="SCP2 DOMAIN-CONTAINING PROTEIN"/>
    <property type="match status" value="1"/>
</dbReference>
<comment type="caution">
    <text evidence="4">The sequence shown here is derived from an EMBL/GenBank/DDBJ whole genome shotgun (WGS) entry which is preliminary data.</text>
</comment>
<dbReference type="InterPro" id="IPR036291">
    <property type="entry name" value="NAD(P)-bd_dom_sf"/>
</dbReference>
<organism evidence="4 5">
    <name type="scientific">candidate division NPL-UPA2 bacterium Unc8</name>
    <dbReference type="NCBI Taxonomy" id="1980939"/>
    <lineage>
        <taxon>Bacteria</taxon>
    </lineage>
</organism>
<evidence type="ECO:0000256" key="2">
    <source>
        <dbReference type="ARBA" id="ARBA00023002"/>
    </source>
</evidence>
<name>A0A399FYA8_UNCN2</name>
<keyword evidence="2" id="KW-0560">Oxidoreductase</keyword>
<dbReference type="AlphaFoldDB" id="A0A399FYA8"/>
<dbReference type="GO" id="GO:0016491">
    <property type="term" value="F:oxidoreductase activity"/>
    <property type="evidence" value="ECO:0007669"/>
    <property type="project" value="UniProtKB-KW"/>
</dbReference>
<dbReference type="PANTHER" id="PTHR45024">
    <property type="entry name" value="DEHYDROGENASES, SHORT CHAIN"/>
    <property type="match status" value="1"/>
</dbReference>